<name>A0A4Z2HAS8_9TELE</name>
<feature type="signal peptide" evidence="1">
    <location>
        <begin position="1"/>
        <end position="31"/>
    </location>
</feature>
<evidence type="ECO:0000313" key="2">
    <source>
        <dbReference type="EMBL" id="TNN61994.1"/>
    </source>
</evidence>
<comment type="caution">
    <text evidence="2">The sequence shown here is derived from an EMBL/GenBank/DDBJ whole genome shotgun (WGS) entry which is preliminary data.</text>
</comment>
<sequence>MSAGRKSSADAGSFLVVLMALKICLLQCVMQRDPHCGHAGGRLTHRLTCYRFDHILGDFGNLFVHGHTEHLDGHPVERPAKQRYLETYSRLPLNNTLLYRRVMMYFSTWSITCSTDSEEPGRTKSNQIPLVLPSSGCYVTEIPEPTFKVTQQTVGQVLVEILNALRQLVGTQVLTKQDVNSSSGKIGGIKAVIMPRDVKVYLLARHVHDEGPALLLDLPAGLLEAFQEVRKVLGHLVGIEAGPAAD</sequence>
<dbReference type="EMBL" id="SRLO01000304">
    <property type="protein sequence ID" value="TNN61994.1"/>
    <property type="molecule type" value="Genomic_DNA"/>
</dbReference>
<dbReference type="AlphaFoldDB" id="A0A4Z2HAS8"/>
<feature type="chain" id="PRO_5021237176" evidence="1">
    <location>
        <begin position="32"/>
        <end position="246"/>
    </location>
</feature>
<protein>
    <submittedName>
        <fullName evidence="2">Uncharacterized protein</fullName>
    </submittedName>
</protein>
<keyword evidence="1" id="KW-0732">Signal</keyword>
<evidence type="ECO:0000256" key="1">
    <source>
        <dbReference type="SAM" id="SignalP"/>
    </source>
</evidence>
<organism evidence="2 3">
    <name type="scientific">Liparis tanakae</name>
    <name type="common">Tanaka's snailfish</name>
    <dbReference type="NCBI Taxonomy" id="230148"/>
    <lineage>
        <taxon>Eukaryota</taxon>
        <taxon>Metazoa</taxon>
        <taxon>Chordata</taxon>
        <taxon>Craniata</taxon>
        <taxon>Vertebrata</taxon>
        <taxon>Euteleostomi</taxon>
        <taxon>Actinopterygii</taxon>
        <taxon>Neopterygii</taxon>
        <taxon>Teleostei</taxon>
        <taxon>Neoteleostei</taxon>
        <taxon>Acanthomorphata</taxon>
        <taxon>Eupercaria</taxon>
        <taxon>Perciformes</taxon>
        <taxon>Cottioidei</taxon>
        <taxon>Cottales</taxon>
        <taxon>Liparidae</taxon>
        <taxon>Liparis</taxon>
    </lineage>
</organism>
<accession>A0A4Z2HAS8</accession>
<evidence type="ECO:0000313" key="3">
    <source>
        <dbReference type="Proteomes" id="UP000314294"/>
    </source>
</evidence>
<dbReference type="Proteomes" id="UP000314294">
    <property type="component" value="Unassembled WGS sequence"/>
</dbReference>
<proteinExistence type="predicted"/>
<keyword evidence="3" id="KW-1185">Reference proteome</keyword>
<reference evidence="2 3" key="1">
    <citation type="submission" date="2019-03" db="EMBL/GenBank/DDBJ databases">
        <title>First draft genome of Liparis tanakae, snailfish: a comprehensive survey of snailfish specific genes.</title>
        <authorList>
            <person name="Kim W."/>
            <person name="Song I."/>
            <person name="Jeong J.-H."/>
            <person name="Kim D."/>
            <person name="Kim S."/>
            <person name="Ryu S."/>
            <person name="Song J.Y."/>
            <person name="Lee S.K."/>
        </authorList>
    </citation>
    <scope>NUCLEOTIDE SEQUENCE [LARGE SCALE GENOMIC DNA]</scope>
    <source>
        <tissue evidence="2">Muscle</tissue>
    </source>
</reference>
<gene>
    <name evidence="2" type="ORF">EYF80_027829</name>
</gene>